<feature type="compositionally biased region" description="Polar residues" evidence="1">
    <location>
        <begin position="331"/>
        <end position="340"/>
    </location>
</feature>
<sequence>MENTATTVPANMMRAMPSAPSGLRASAPAFQYSNAAPSNRISTLVVDQSTSGTRIRRGIASNGTSLLNVAQTTPAAMPHPREERDVEQKDHVPTGSSQQQDNDTSSSMQSPENAHKPKTNSTSGRCTSQQYRLPNSTSPFHTRAYHESTERYWPNEQITFTPSSAFFTVGMLACRHMADRRGTTLEELPMPSGNQLLDMYRNGDLRAARQPVICTDNDCPCGPIVSVLQDKLELQEEEVRQNEIARDQFTKKLEAMDKDLAESKHREANLQIDLDTVKGERDQIEKRNNTLQTRCDALSDVNQELERKLNRFEKREAEAKEEHDQKHNIDLQKQNNALSKKNQELTKKLERNEKLQAKEKENQNHKWCLITKWSNRREKIHSNIVDQLEKELDAKKRMLMEQRRTIWAYDDRFDSILQKFHRLPPQLMAAMLKKTRIREFLAEVIDKNLPLDKDDRYSECSASAERRASYRRGSV</sequence>
<feature type="compositionally biased region" description="Polar residues" evidence="1">
    <location>
        <begin position="119"/>
        <end position="140"/>
    </location>
</feature>
<feature type="compositionally biased region" description="Low complexity" evidence="1">
    <location>
        <begin position="96"/>
        <end position="110"/>
    </location>
</feature>
<proteinExistence type="predicted"/>
<accession>A0A8H7WFU4</accession>
<gene>
    <name evidence="2" type="ORF">IFR04_002864</name>
</gene>
<evidence type="ECO:0000256" key="1">
    <source>
        <dbReference type="SAM" id="MobiDB-lite"/>
    </source>
</evidence>
<feature type="region of interest" description="Disordered" evidence="1">
    <location>
        <begin position="316"/>
        <end position="340"/>
    </location>
</feature>
<keyword evidence="3" id="KW-1185">Reference proteome</keyword>
<dbReference type="OrthoDB" id="3599647at2759"/>
<organism evidence="2 3">
    <name type="scientific">Cadophora malorum</name>
    <dbReference type="NCBI Taxonomy" id="108018"/>
    <lineage>
        <taxon>Eukaryota</taxon>
        <taxon>Fungi</taxon>
        <taxon>Dikarya</taxon>
        <taxon>Ascomycota</taxon>
        <taxon>Pezizomycotina</taxon>
        <taxon>Leotiomycetes</taxon>
        <taxon>Helotiales</taxon>
        <taxon>Ploettnerulaceae</taxon>
        <taxon>Cadophora</taxon>
    </lineage>
</organism>
<dbReference type="Proteomes" id="UP000664132">
    <property type="component" value="Unassembled WGS sequence"/>
</dbReference>
<evidence type="ECO:0000313" key="2">
    <source>
        <dbReference type="EMBL" id="KAG4424022.1"/>
    </source>
</evidence>
<protein>
    <submittedName>
        <fullName evidence="2">Uncharacterized protein</fullName>
    </submittedName>
</protein>
<feature type="compositionally biased region" description="Polar residues" evidence="1">
    <location>
        <begin position="61"/>
        <end position="74"/>
    </location>
</feature>
<name>A0A8H7WFU4_9HELO</name>
<feature type="compositionally biased region" description="Basic and acidic residues" evidence="1">
    <location>
        <begin position="316"/>
        <end position="330"/>
    </location>
</feature>
<feature type="region of interest" description="Disordered" evidence="1">
    <location>
        <begin position="55"/>
        <end position="141"/>
    </location>
</feature>
<evidence type="ECO:0000313" key="3">
    <source>
        <dbReference type="Proteomes" id="UP000664132"/>
    </source>
</evidence>
<dbReference type="AlphaFoldDB" id="A0A8H7WFU4"/>
<reference evidence="2" key="1">
    <citation type="submission" date="2021-02" db="EMBL/GenBank/DDBJ databases">
        <title>Genome sequence Cadophora malorum strain M34.</title>
        <authorList>
            <person name="Stefanovic E."/>
            <person name="Vu D."/>
            <person name="Scully C."/>
            <person name="Dijksterhuis J."/>
            <person name="Roader J."/>
            <person name="Houbraken J."/>
        </authorList>
    </citation>
    <scope>NUCLEOTIDE SEQUENCE</scope>
    <source>
        <strain evidence="2">M34</strain>
    </source>
</reference>
<comment type="caution">
    <text evidence="2">The sequence shown here is derived from an EMBL/GenBank/DDBJ whole genome shotgun (WGS) entry which is preliminary data.</text>
</comment>
<dbReference type="EMBL" id="JAFJYH010000026">
    <property type="protein sequence ID" value="KAG4424022.1"/>
    <property type="molecule type" value="Genomic_DNA"/>
</dbReference>
<feature type="compositionally biased region" description="Basic and acidic residues" evidence="1">
    <location>
        <begin position="79"/>
        <end position="92"/>
    </location>
</feature>